<comment type="caution">
    <text evidence="1">The sequence shown here is derived from an EMBL/GenBank/DDBJ whole genome shotgun (WGS) entry which is preliminary data.</text>
</comment>
<sequence>MSTHASEIFGGAVYSLTKREFQQKHSHFHSHDGGCQAESEFYEDDHWGARLSSIFVILITSMFGALFPILSSRYSFIKLPSWCFFIAKFFGSGVIIATAFIHLLPHANEYLSNECLGGVFAEYPMAYGIALIMLFVMFFIELIAYKYVEESVPKSQQVNGGYATKEFENDESGKSADENHTASEDPETTVHESDSTTDYLGNLLAVFILEFGVIFHSVFVGLTLGSASEGFITLYIVLIFHQMFEGLGLGARIAMVNWPKSKRLTPWLLGIAYGLTTPIAIAIGVGVRKTYLAGSRTSLITNGVFDSLSAGILIYTGLVELMAHEFFFSNEFSGKKSMVKMIVAYFVMMVGAGLMALLGKWA</sequence>
<accession>A0ACB5T1D3</accession>
<proteinExistence type="predicted"/>
<evidence type="ECO:0000313" key="2">
    <source>
        <dbReference type="Proteomes" id="UP001165064"/>
    </source>
</evidence>
<dbReference type="Proteomes" id="UP001165064">
    <property type="component" value="Unassembled WGS sequence"/>
</dbReference>
<gene>
    <name evidence="1" type="ORF">Amon02_000370600</name>
</gene>
<reference evidence="1" key="1">
    <citation type="submission" date="2023-04" db="EMBL/GenBank/DDBJ databases">
        <title>Ambrosiozyma monospora NBRC 10751.</title>
        <authorList>
            <person name="Ichikawa N."/>
            <person name="Sato H."/>
            <person name="Tonouchi N."/>
        </authorList>
    </citation>
    <scope>NUCLEOTIDE SEQUENCE</scope>
    <source>
        <strain evidence="1">NBRC 10751</strain>
    </source>
</reference>
<organism evidence="1 2">
    <name type="scientific">Ambrosiozyma monospora</name>
    <name type="common">Yeast</name>
    <name type="synonym">Endomycopsis monosporus</name>
    <dbReference type="NCBI Taxonomy" id="43982"/>
    <lineage>
        <taxon>Eukaryota</taxon>
        <taxon>Fungi</taxon>
        <taxon>Dikarya</taxon>
        <taxon>Ascomycota</taxon>
        <taxon>Saccharomycotina</taxon>
        <taxon>Pichiomycetes</taxon>
        <taxon>Pichiales</taxon>
        <taxon>Pichiaceae</taxon>
        <taxon>Ambrosiozyma</taxon>
    </lineage>
</organism>
<protein>
    <submittedName>
        <fullName evidence="1">Unnamed protein product</fullName>
    </submittedName>
</protein>
<keyword evidence="2" id="KW-1185">Reference proteome</keyword>
<name>A0ACB5T1D3_AMBMO</name>
<dbReference type="EMBL" id="BSXS01002395">
    <property type="protein sequence ID" value="GME78985.1"/>
    <property type="molecule type" value="Genomic_DNA"/>
</dbReference>
<evidence type="ECO:0000313" key="1">
    <source>
        <dbReference type="EMBL" id="GME78985.1"/>
    </source>
</evidence>